<evidence type="ECO:0000259" key="18">
    <source>
        <dbReference type="Pfam" id="PF01746"/>
    </source>
</evidence>
<comment type="function">
    <text evidence="1 15 17">Specifically methylates guanosine-37 in various tRNAs.</text>
</comment>
<reference evidence="19 20" key="1">
    <citation type="submission" date="2018-12" db="EMBL/GenBank/DDBJ databases">
        <authorList>
            <person name="Grouzdev D.S."/>
            <person name="Krutkina M.S."/>
        </authorList>
    </citation>
    <scope>NUCLEOTIDE SEQUENCE [LARGE SCALE GENOMIC DNA]</scope>
    <source>
        <strain evidence="19 20">RmlP026</strain>
    </source>
</reference>
<evidence type="ECO:0000256" key="8">
    <source>
        <dbReference type="ARBA" id="ARBA00022603"/>
    </source>
</evidence>
<keyword evidence="20" id="KW-1185">Reference proteome</keyword>
<dbReference type="GO" id="GO:0052906">
    <property type="term" value="F:tRNA (guanine(37)-N1)-methyltransferase activity"/>
    <property type="evidence" value="ECO:0007669"/>
    <property type="project" value="UniProtKB-UniRule"/>
</dbReference>
<dbReference type="CDD" id="cd18080">
    <property type="entry name" value="TrmD-like"/>
    <property type="match status" value="1"/>
</dbReference>
<dbReference type="EC" id="2.1.1.228" evidence="5 15"/>
<evidence type="ECO:0000256" key="13">
    <source>
        <dbReference type="ARBA" id="ARBA00033392"/>
    </source>
</evidence>
<sequence length="228" mass="24321">MWRATPLTLFPAMFPGPLGLSLAGDGIARGLWSCDPYDIRLHGLGRHRTVDDTPAGGGAGMVMRADVLAAALDAAAPAGDPRPRLLMSPRGRPLDQARVRALASGPGVVVLCGRFEGVDERVIAARSLEEVSVGDFVLSGGEVACLALLDACVRLLPGVMGKELSGAEESFEGGLLEYPHYTRPRDFEGRDIPPVLLGGDHGRIAAWRRAEAERITRERRPDLLGRKG</sequence>
<dbReference type="InterPro" id="IPR023148">
    <property type="entry name" value="tRNA_m1G_MeTrfase_C_sf"/>
</dbReference>
<dbReference type="Pfam" id="PF01746">
    <property type="entry name" value="tRNA_m1G_MT"/>
    <property type="match status" value="1"/>
</dbReference>
<evidence type="ECO:0000256" key="11">
    <source>
        <dbReference type="ARBA" id="ARBA00022694"/>
    </source>
</evidence>
<feature type="binding site" evidence="15 16">
    <location>
        <position position="113"/>
    </location>
    <ligand>
        <name>S-adenosyl-L-methionine</name>
        <dbReference type="ChEBI" id="CHEBI:59789"/>
    </ligand>
</feature>
<feature type="binding site" evidence="15 16">
    <location>
        <begin position="133"/>
        <end position="138"/>
    </location>
    <ligand>
        <name>S-adenosyl-L-methionine</name>
        <dbReference type="ChEBI" id="CHEBI:59789"/>
    </ligand>
</feature>
<keyword evidence="7 15" id="KW-0963">Cytoplasm</keyword>
<keyword evidence="9 15" id="KW-0808">Transferase</keyword>
<dbReference type="PANTHER" id="PTHR46417:SF1">
    <property type="entry name" value="TRNA (GUANINE-N(1)-)-METHYLTRANSFERASE"/>
    <property type="match status" value="1"/>
</dbReference>
<evidence type="ECO:0000256" key="14">
    <source>
        <dbReference type="ARBA" id="ARBA00047783"/>
    </source>
</evidence>
<evidence type="ECO:0000256" key="12">
    <source>
        <dbReference type="ARBA" id="ARBA00029736"/>
    </source>
</evidence>
<evidence type="ECO:0000256" key="17">
    <source>
        <dbReference type="RuleBase" id="RU003464"/>
    </source>
</evidence>
<feature type="domain" description="tRNA methyltransferase TRMD/TRM10-type" evidence="18">
    <location>
        <begin position="7"/>
        <end position="224"/>
    </location>
</feature>
<evidence type="ECO:0000313" key="19">
    <source>
        <dbReference type="EMBL" id="RYC33941.1"/>
    </source>
</evidence>
<dbReference type="RefSeq" id="WP_129222801.1">
    <property type="nucleotide sequence ID" value="NZ_QYBB01000001.1"/>
</dbReference>
<comment type="similarity">
    <text evidence="3 15 17">Belongs to the RNA methyltransferase TrmD family.</text>
</comment>
<evidence type="ECO:0000256" key="2">
    <source>
        <dbReference type="ARBA" id="ARBA00004496"/>
    </source>
</evidence>
<dbReference type="InterPro" id="IPR002649">
    <property type="entry name" value="tRNA_m1G_MeTrfase_TrmD"/>
</dbReference>
<dbReference type="OrthoDB" id="9807416at2"/>
<comment type="caution">
    <text evidence="19">The sequence shown here is derived from an EMBL/GenBank/DDBJ whole genome shotgun (WGS) entry which is preliminary data.</text>
</comment>
<dbReference type="NCBIfam" id="TIGR00088">
    <property type="entry name" value="trmD"/>
    <property type="match status" value="1"/>
</dbReference>
<gene>
    <name evidence="15 19" type="primary">trmD</name>
    <name evidence="19" type="ORF">D3273_01445</name>
</gene>
<reference evidence="19 20" key="2">
    <citation type="submission" date="2019-02" db="EMBL/GenBank/DDBJ databases">
        <title>'Lichenibacterium ramalinii' gen. nov. sp. nov., 'Lichenibacterium minor' gen. nov. sp. nov.</title>
        <authorList>
            <person name="Pankratov T."/>
        </authorList>
    </citation>
    <scope>NUCLEOTIDE SEQUENCE [LARGE SCALE GENOMIC DNA]</scope>
    <source>
        <strain evidence="19 20">RmlP026</strain>
    </source>
</reference>
<protein>
    <recommendedName>
        <fullName evidence="6 15">tRNA (guanine-N(1)-)-methyltransferase</fullName>
        <ecNumber evidence="5 15">2.1.1.228</ecNumber>
    </recommendedName>
    <alternativeName>
        <fullName evidence="12 15">M1G-methyltransferase</fullName>
    </alternativeName>
    <alternativeName>
        <fullName evidence="13 15">tRNA [GM37] methyltransferase</fullName>
    </alternativeName>
</protein>
<dbReference type="PANTHER" id="PTHR46417">
    <property type="entry name" value="TRNA (GUANINE-N(1)-)-METHYLTRANSFERASE"/>
    <property type="match status" value="1"/>
</dbReference>
<keyword evidence="11 15" id="KW-0819">tRNA processing</keyword>
<dbReference type="InterPro" id="IPR029026">
    <property type="entry name" value="tRNA_m1G_MTases_N"/>
</dbReference>
<dbReference type="NCBIfam" id="NF000648">
    <property type="entry name" value="PRK00026.1"/>
    <property type="match status" value="1"/>
</dbReference>
<comment type="subcellular location">
    <subcellularLocation>
        <location evidence="2 15 17">Cytoplasm</location>
    </subcellularLocation>
</comment>
<name>A0A4Q2UF49_9HYPH</name>
<evidence type="ECO:0000256" key="4">
    <source>
        <dbReference type="ARBA" id="ARBA00011738"/>
    </source>
</evidence>
<accession>A0A4Q2UF49</accession>
<evidence type="ECO:0000256" key="15">
    <source>
        <dbReference type="HAMAP-Rule" id="MF_00605"/>
    </source>
</evidence>
<dbReference type="Gene3D" id="1.10.1270.20">
    <property type="entry name" value="tRNA(m1g37)methyltransferase, domain 2"/>
    <property type="match status" value="1"/>
</dbReference>
<evidence type="ECO:0000256" key="3">
    <source>
        <dbReference type="ARBA" id="ARBA00007630"/>
    </source>
</evidence>
<dbReference type="EMBL" id="QYBB01000001">
    <property type="protein sequence ID" value="RYC33941.1"/>
    <property type="molecule type" value="Genomic_DNA"/>
</dbReference>
<comment type="subunit">
    <text evidence="4 15 17">Homodimer.</text>
</comment>
<dbReference type="HAMAP" id="MF_00605">
    <property type="entry name" value="TrmD"/>
    <property type="match status" value="1"/>
</dbReference>
<dbReference type="Gene3D" id="3.40.1280.10">
    <property type="match status" value="1"/>
</dbReference>
<dbReference type="InterPro" id="IPR016009">
    <property type="entry name" value="tRNA_MeTrfase_TRMD/TRM10"/>
</dbReference>
<evidence type="ECO:0000256" key="9">
    <source>
        <dbReference type="ARBA" id="ARBA00022679"/>
    </source>
</evidence>
<proteinExistence type="inferred from homology"/>
<evidence type="ECO:0000256" key="1">
    <source>
        <dbReference type="ARBA" id="ARBA00002634"/>
    </source>
</evidence>
<keyword evidence="8 15" id="KW-0489">Methyltransferase</keyword>
<evidence type="ECO:0000256" key="6">
    <source>
        <dbReference type="ARBA" id="ARBA00014679"/>
    </source>
</evidence>
<dbReference type="Proteomes" id="UP000290759">
    <property type="component" value="Unassembled WGS sequence"/>
</dbReference>
<dbReference type="AlphaFoldDB" id="A0A4Q2UF49"/>
<evidence type="ECO:0000256" key="16">
    <source>
        <dbReference type="PIRSR" id="PIRSR000386-1"/>
    </source>
</evidence>
<comment type="catalytic activity">
    <reaction evidence="14 15 17">
        <text>guanosine(37) in tRNA + S-adenosyl-L-methionine = N(1)-methylguanosine(37) in tRNA + S-adenosyl-L-homocysteine + H(+)</text>
        <dbReference type="Rhea" id="RHEA:36899"/>
        <dbReference type="Rhea" id="RHEA-COMP:10145"/>
        <dbReference type="Rhea" id="RHEA-COMP:10147"/>
        <dbReference type="ChEBI" id="CHEBI:15378"/>
        <dbReference type="ChEBI" id="CHEBI:57856"/>
        <dbReference type="ChEBI" id="CHEBI:59789"/>
        <dbReference type="ChEBI" id="CHEBI:73542"/>
        <dbReference type="ChEBI" id="CHEBI:74269"/>
        <dbReference type="EC" id="2.1.1.228"/>
    </reaction>
</comment>
<keyword evidence="10 15" id="KW-0949">S-adenosyl-L-methionine</keyword>
<evidence type="ECO:0000313" key="20">
    <source>
        <dbReference type="Proteomes" id="UP000290759"/>
    </source>
</evidence>
<dbReference type="GO" id="GO:0002939">
    <property type="term" value="P:tRNA N1-guanine methylation"/>
    <property type="evidence" value="ECO:0007669"/>
    <property type="project" value="TreeGrafter"/>
</dbReference>
<organism evidence="19 20">
    <name type="scientific">Lichenibacterium minor</name>
    <dbReference type="NCBI Taxonomy" id="2316528"/>
    <lineage>
        <taxon>Bacteria</taxon>
        <taxon>Pseudomonadati</taxon>
        <taxon>Pseudomonadota</taxon>
        <taxon>Alphaproteobacteria</taxon>
        <taxon>Hyphomicrobiales</taxon>
        <taxon>Lichenihabitantaceae</taxon>
        <taxon>Lichenibacterium</taxon>
    </lineage>
</organism>
<evidence type="ECO:0000256" key="5">
    <source>
        <dbReference type="ARBA" id="ARBA00012807"/>
    </source>
</evidence>
<dbReference type="SUPFAM" id="SSF75217">
    <property type="entry name" value="alpha/beta knot"/>
    <property type="match status" value="1"/>
</dbReference>
<dbReference type="InterPro" id="IPR029028">
    <property type="entry name" value="Alpha/beta_knot_MTases"/>
</dbReference>
<dbReference type="GO" id="GO:0005829">
    <property type="term" value="C:cytosol"/>
    <property type="evidence" value="ECO:0007669"/>
    <property type="project" value="TreeGrafter"/>
</dbReference>
<evidence type="ECO:0000256" key="10">
    <source>
        <dbReference type="ARBA" id="ARBA00022691"/>
    </source>
</evidence>
<dbReference type="PIRSF" id="PIRSF000386">
    <property type="entry name" value="tRNA_mtase"/>
    <property type="match status" value="1"/>
</dbReference>
<evidence type="ECO:0000256" key="7">
    <source>
        <dbReference type="ARBA" id="ARBA00022490"/>
    </source>
</evidence>